<evidence type="ECO:0000256" key="6">
    <source>
        <dbReference type="ARBA" id="ARBA00022679"/>
    </source>
</evidence>
<dbReference type="AlphaFoldDB" id="A0A556QJM7"/>
<evidence type="ECO:0000256" key="9">
    <source>
        <dbReference type="ARBA" id="ARBA00022777"/>
    </source>
</evidence>
<evidence type="ECO:0000256" key="10">
    <source>
        <dbReference type="ARBA" id="ARBA00022840"/>
    </source>
</evidence>
<gene>
    <name evidence="17" type="ORF">FPL22_12050</name>
</gene>
<sequence length="703" mass="77027">MSDISYRPNAASYHSMVLLVDDQAIVAEAVRRSLAGNSDIDFHYCADPLQAQAVAAQIKPSVILLDLVMPGMDGLELVRRFRATPATAEIPIIVLSVKEDPQVKSQAFEAGATDYLVKLPDKIELVARVRVHAKAWINQQQRDEAYRALRESQQRLVDGNTALIALNQKLAEATQAKSEFLANMSHEIRTPMNGVIGMTSLLRETPLDPEQRDYVETIRSSGDALLTIINDILDFSKIESGKLQLEHRPFLLEKVVSDALELLQPKAAEKNLDLAVHMDASLPDLVIGDVTRLRQILVNLAGNSLKFTSHGEVIIDVVPVSGPHPSFRDSFAAEEGAYVQFNVRDTGIGIPAEKQDRLFKSFTQVDSSTTRHYGGTGLGLAICKRLVELMGGLIWVESEPGKGSTFSFTLLLQPAVLAEPPRWRGQQPAFEGKRLLIIEDNATLRSLFTTKAAYWSITSTGVASLAEADAVLGGASKPDAVLLDRELPREDVPAWIAALRAKPETSALPVLLYSNLRGRTGQLPEALRAGVEQLQKPLRRQDLFDAFHQVFTGSALPAARTVAMGRFDERMATRLPLRLLLADDNAVNQKVGAALLRKLGYSTDVVADGSQVIAALEKTDYDLVLLDVQMPEMDGYEAARAICARASETGWARPRMVAMTGNAMQGDREKCLEAGMDDYITKPVRIEDLVTALEKWGPAPEAK</sequence>
<dbReference type="RefSeq" id="WP_144230666.1">
    <property type="nucleotide sequence ID" value="NZ_CBCRVV010000017.1"/>
</dbReference>
<dbReference type="CDD" id="cd16922">
    <property type="entry name" value="HATPase_EvgS-ArcB-TorS-like"/>
    <property type="match status" value="1"/>
</dbReference>
<name>A0A556QJM7_9BACT</name>
<keyword evidence="8" id="KW-0547">Nucleotide-binding</keyword>
<dbReference type="OrthoDB" id="193150at2"/>
<feature type="modified residue" description="4-aspartylphosphate" evidence="14">
    <location>
        <position position="627"/>
    </location>
</feature>
<dbReference type="InterPro" id="IPR036890">
    <property type="entry name" value="HATPase_C_sf"/>
</dbReference>
<protein>
    <recommendedName>
        <fullName evidence="3">histidine kinase</fullName>
        <ecNumber evidence="3">2.7.13.3</ecNumber>
    </recommendedName>
</protein>
<reference evidence="17 18" key="1">
    <citation type="submission" date="2019-07" db="EMBL/GenBank/DDBJ databases">
        <title>Description of 53C-WASEF.</title>
        <authorList>
            <person name="Pitt A."/>
            <person name="Hahn M.W."/>
        </authorList>
    </citation>
    <scope>NUCLEOTIDE SEQUENCE [LARGE SCALE GENOMIC DNA]</scope>
    <source>
        <strain evidence="17 18">53C-WASEF</strain>
    </source>
</reference>
<feature type="domain" description="Response regulatory" evidence="16">
    <location>
        <begin position="578"/>
        <end position="697"/>
    </location>
</feature>
<feature type="modified residue" description="4-aspartylphosphate" evidence="14">
    <location>
        <position position="66"/>
    </location>
</feature>
<feature type="modified residue" description="4-aspartylphosphate" evidence="14">
    <location>
        <position position="484"/>
    </location>
</feature>
<evidence type="ECO:0000313" key="18">
    <source>
        <dbReference type="Proteomes" id="UP000315648"/>
    </source>
</evidence>
<dbReference type="SMART" id="SM00387">
    <property type="entry name" value="HATPase_c"/>
    <property type="match status" value="1"/>
</dbReference>
<evidence type="ECO:0000256" key="2">
    <source>
        <dbReference type="ARBA" id="ARBA00004651"/>
    </source>
</evidence>
<keyword evidence="11" id="KW-1133">Transmembrane helix</keyword>
<dbReference type="CDD" id="cd17546">
    <property type="entry name" value="REC_hyHK_CKI1_RcsC-like"/>
    <property type="match status" value="1"/>
</dbReference>
<dbReference type="InterPro" id="IPR003661">
    <property type="entry name" value="HisK_dim/P_dom"/>
</dbReference>
<evidence type="ECO:0000256" key="11">
    <source>
        <dbReference type="ARBA" id="ARBA00022989"/>
    </source>
</evidence>
<keyword evidence="6" id="KW-0808">Transferase</keyword>
<dbReference type="Gene3D" id="1.10.287.130">
    <property type="match status" value="1"/>
</dbReference>
<dbReference type="Gene3D" id="3.30.565.10">
    <property type="entry name" value="Histidine kinase-like ATPase, C-terminal domain"/>
    <property type="match status" value="1"/>
</dbReference>
<dbReference type="PANTHER" id="PTHR45339">
    <property type="entry name" value="HYBRID SIGNAL TRANSDUCTION HISTIDINE KINASE J"/>
    <property type="match status" value="1"/>
</dbReference>
<evidence type="ECO:0000259" key="15">
    <source>
        <dbReference type="PROSITE" id="PS50109"/>
    </source>
</evidence>
<feature type="domain" description="Histidine kinase" evidence="15">
    <location>
        <begin position="183"/>
        <end position="414"/>
    </location>
</feature>
<dbReference type="SUPFAM" id="SSF55874">
    <property type="entry name" value="ATPase domain of HSP90 chaperone/DNA topoisomerase II/histidine kinase"/>
    <property type="match status" value="1"/>
</dbReference>
<evidence type="ECO:0000256" key="1">
    <source>
        <dbReference type="ARBA" id="ARBA00000085"/>
    </source>
</evidence>
<keyword evidence="5 14" id="KW-0597">Phosphoprotein</keyword>
<dbReference type="SUPFAM" id="SSF47384">
    <property type="entry name" value="Homodimeric domain of signal transducing histidine kinase"/>
    <property type="match status" value="1"/>
</dbReference>
<evidence type="ECO:0000256" key="3">
    <source>
        <dbReference type="ARBA" id="ARBA00012438"/>
    </source>
</evidence>
<evidence type="ECO:0000313" key="17">
    <source>
        <dbReference type="EMBL" id="TSJ76846.1"/>
    </source>
</evidence>
<dbReference type="GO" id="GO:0000155">
    <property type="term" value="F:phosphorelay sensor kinase activity"/>
    <property type="evidence" value="ECO:0007669"/>
    <property type="project" value="InterPro"/>
</dbReference>
<dbReference type="InterPro" id="IPR011006">
    <property type="entry name" value="CheY-like_superfamily"/>
</dbReference>
<organism evidence="17 18">
    <name type="scientific">Rariglobus hedericola</name>
    <dbReference type="NCBI Taxonomy" id="2597822"/>
    <lineage>
        <taxon>Bacteria</taxon>
        <taxon>Pseudomonadati</taxon>
        <taxon>Verrucomicrobiota</taxon>
        <taxon>Opitutia</taxon>
        <taxon>Opitutales</taxon>
        <taxon>Opitutaceae</taxon>
        <taxon>Rariglobus</taxon>
    </lineage>
</organism>
<dbReference type="PROSITE" id="PS50109">
    <property type="entry name" value="HIS_KIN"/>
    <property type="match status" value="1"/>
</dbReference>
<evidence type="ECO:0000256" key="14">
    <source>
        <dbReference type="PROSITE-ProRule" id="PRU00169"/>
    </source>
</evidence>
<dbReference type="InterPro" id="IPR005467">
    <property type="entry name" value="His_kinase_dom"/>
</dbReference>
<feature type="domain" description="Response regulatory" evidence="16">
    <location>
        <begin position="16"/>
        <end position="133"/>
    </location>
</feature>
<dbReference type="FunFam" id="3.30.565.10:FF:000010">
    <property type="entry name" value="Sensor histidine kinase RcsC"/>
    <property type="match status" value="1"/>
</dbReference>
<dbReference type="SMART" id="SM00388">
    <property type="entry name" value="HisKA"/>
    <property type="match status" value="1"/>
</dbReference>
<evidence type="ECO:0000256" key="4">
    <source>
        <dbReference type="ARBA" id="ARBA00022475"/>
    </source>
</evidence>
<dbReference type="InterPro" id="IPR004358">
    <property type="entry name" value="Sig_transdc_His_kin-like_C"/>
</dbReference>
<evidence type="ECO:0000259" key="16">
    <source>
        <dbReference type="PROSITE" id="PS50110"/>
    </source>
</evidence>
<dbReference type="InterPro" id="IPR003594">
    <property type="entry name" value="HATPase_dom"/>
</dbReference>
<keyword evidence="12" id="KW-0902">Two-component regulatory system</keyword>
<dbReference type="Pfam" id="PF00512">
    <property type="entry name" value="HisKA"/>
    <property type="match status" value="1"/>
</dbReference>
<accession>A0A556QJM7</accession>
<dbReference type="GO" id="GO:0005524">
    <property type="term" value="F:ATP binding"/>
    <property type="evidence" value="ECO:0007669"/>
    <property type="project" value="UniProtKB-KW"/>
</dbReference>
<evidence type="ECO:0000256" key="5">
    <source>
        <dbReference type="ARBA" id="ARBA00022553"/>
    </source>
</evidence>
<dbReference type="InterPro" id="IPR001789">
    <property type="entry name" value="Sig_transdc_resp-reg_receiver"/>
</dbReference>
<evidence type="ECO:0000256" key="12">
    <source>
        <dbReference type="ARBA" id="ARBA00023012"/>
    </source>
</evidence>
<keyword evidence="7" id="KW-0812">Transmembrane</keyword>
<dbReference type="Pfam" id="PF02518">
    <property type="entry name" value="HATPase_c"/>
    <property type="match status" value="1"/>
</dbReference>
<evidence type="ECO:0000256" key="7">
    <source>
        <dbReference type="ARBA" id="ARBA00022692"/>
    </source>
</evidence>
<dbReference type="PANTHER" id="PTHR45339:SF1">
    <property type="entry name" value="HYBRID SIGNAL TRANSDUCTION HISTIDINE KINASE J"/>
    <property type="match status" value="1"/>
</dbReference>
<dbReference type="InterPro" id="IPR036097">
    <property type="entry name" value="HisK_dim/P_sf"/>
</dbReference>
<dbReference type="CDD" id="cd00082">
    <property type="entry name" value="HisKA"/>
    <property type="match status" value="1"/>
</dbReference>
<dbReference type="Proteomes" id="UP000315648">
    <property type="component" value="Unassembled WGS sequence"/>
</dbReference>
<proteinExistence type="predicted"/>
<dbReference type="GO" id="GO:0005886">
    <property type="term" value="C:plasma membrane"/>
    <property type="evidence" value="ECO:0007669"/>
    <property type="project" value="UniProtKB-SubCell"/>
</dbReference>
<evidence type="ECO:0000256" key="8">
    <source>
        <dbReference type="ARBA" id="ARBA00022741"/>
    </source>
</evidence>
<dbReference type="EMBL" id="VMBG01000002">
    <property type="protein sequence ID" value="TSJ76846.1"/>
    <property type="molecule type" value="Genomic_DNA"/>
</dbReference>
<dbReference type="SMART" id="SM00448">
    <property type="entry name" value="REC"/>
    <property type="match status" value="3"/>
</dbReference>
<dbReference type="PROSITE" id="PS50110">
    <property type="entry name" value="RESPONSE_REGULATORY"/>
    <property type="match status" value="3"/>
</dbReference>
<comment type="caution">
    <text evidence="17">The sequence shown here is derived from an EMBL/GenBank/DDBJ whole genome shotgun (WGS) entry which is preliminary data.</text>
</comment>
<comment type="catalytic activity">
    <reaction evidence="1">
        <text>ATP + protein L-histidine = ADP + protein N-phospho-L-histidine.</text>
        <dbReference type="EC" id="2.7.13.3"/>
    </reaction>
</comment>
<keyword evidence="10" id="KW-0067">ATP-binding</keyword>
<dbReference type="PRINTS" id="PR00344">
    <property type="entry name" value="BCTRLSENSOR"/>
</dbReference>
<feature type="domain" description="Response regulatory" evidence="16">
    <location>
        <begin position="434"/>
        <end position="551"/>
    </location>
</feature>
<dbReference type="Gene3D" id="3.40.50.2300">
    <property type="match status" value="3"/>
</dbReference>
<evidence type="ECO:0000256" key="13">
    <source>
        <dbReference type="ARBA" id="ARBA00023136"/>
    </source>
</evidence>
<comment type="subcellular location">
    <subcellularLocation>
        <location evidence="2">Cell membrane</location>
        <topology evidence="2">Multi-pass membrane protein</topology>
    </subcellularLocation>
</comment>
<keyword evidence="13" id="KW-0472">Membrane</keyword>
<dbReference type="EC" id="2.7.13.3" evidence="3"/>
<dbReference type="Pfam" id="PF00072">
    <property type="entry name" value="Response_reg"/>
    <property type="match status" value="2"/>
</dbReference>
<keyword evidence="4" id="KW-1003">Cell membrane</keyword>
<keyword evidence="18" id="KW-1185">Reference proteome</keyword>
<keyword evidence="9" id="KW-0418">Kinase</keyword>
<dbReference type="SUPFAM" id="SSF52172">
    <property type="entry name" value="CheY-like"/>
    <property type="match status" value="3"/>
</dbReference>
<dbReference type="FunFam" id="1.10.287.130:FF:000003">
    <property type="entry name" value="Histidine kinase"/>
    <property type="match status" value="1"/>
</dbReference>